<proteinExistence type="inferred from homology"/>
<comment type="caution">
    <text evidence="12">The sequence shown here is derived from an EMBL/GenBank/DDBJ whole genome shotgun (WGS) entry which is preliminary data.</text>
</comment>
<evidence type="ECO:0000256" key="4">
    <source>
        <dbReference type="ARBA" id="ARBA00022490"/>
    </source>
</evidence>
<organism evidence="12 13">
    <name type="scientific">Blepharisma stoltei</name>
    <dbReference type="NCBI Taxonomy" id="1481888"/>
    <lineage>
        <taxon>Eukaryota</taxon>
        <taxon>Sar</taxon>
        <taxon>Alveolata</taxon>
        <taxon>Ciliophora</taxon>
        <taxon>Postciliodesmatophora</taxon>
        <taxon>Heterotrichea</taxon>
        <taxon>Heterotrichida</taxon>
        <taxon>Blepharismidae</taxon>
        <taxon>Blepharisma</taxon>
    </lineage>
</organism>
<keyword evidence="11" id="KW-0472">Membrane</keyword>
<evidence type="ECO:0000256" key="8">
    <source>
        <dbReference type="ARBA" id="ARBA00023212"/>
    </source>
</evidence>
<dbReference type="GO" id="GO:0007017">
    <property type="term" value="P:microtubule-based process"/>
    <property type="evidence" value="ECO:0007669"/>
    <property type="project" value="InterPro"/>
</dbReference>
<keyword evidence="8 10" id="KW-0206">Cytoskeleton</keyword>
<evidence type="ECO:0000256" key="11">
    <source>
        <dbReference type="SAM" id="Phobius"/>
    </source>
</evidence>
<evidence type="ECO:0000256" key="1">
    <source>
        <dbReference type="ARBA" id="ARBA00004123"/>
    </source>
</evidence>
<evidence type="ECO:0000313" key="13">
    <source>
        <dbReference type="Proteomes" id="UP001162131"/>
    </source>
</evidence>
<evidence type="ECO:0000256" key="9">
    <source>
        <dbReference type="ARBA" id="ARBA00023242"/>
    </source>
</evidence>
<evidence type="ECO:0000256" key="3">
    <source>
        <dbReference type="ARBA" id="ARBA00022448"/>
    </source>
</evidence>
<dbReference type="Proteomes" id="UP001162131">
    <property type="component" value="Unassembled WGS sequence"/>
</dbReference>
<comment type="similarity">
    <text evidence="10">Belongs to the dynein light chain family.</text>
</comment>
<dbReference type="InterPro" id="IPR001372">
    <property type="entry name" value="Dynein_light_chain_typ-1/2"/>
</dbReference>
<keyword evidence="11" id="KW-1133">Transmembrane helix</keyword>
<evidence type="ECO:0000256" key="10">
    <source>
        <dbReference type="RuleBase" id="RU365010"/>
    </source>
</evidence>
<keyword evidence="9" id="KW-0539">Nucleus</keyword>
<dbReference type="SMART" id="SM01375">
    <property type="entry name" value="Dynein_light"/>
    <property type="match status" value="1"/>
</dbReference>
<keyword evidence="13" id="KW-1185">Reference proteome</keyword>
<name>A0AAU9J0Z6_9CILI</name>
<evidence type="ECO:0000256" key="5">
    <source>
        <dbReference type="ARBA" id="ARBA00022701"/>
    </source>
</evidence>
<dbReference type="PANTHER" id="PTHR11886">
    <property type="entry name" value="DYNEIN LIGHT CHAIN"/>
    <property type="match status" value="1"/>
</dbReference>
<dbReference type="Pfam" id="PF01221">
    <property type="entry name" value="Dynein_light"/>
    <property type="match status" value="1"/>
</dbReference>
<sequence>MVVRRAFIKTTDMTEEEQQDAVFYTSQAVELFNTEREIANYIKQNLENKYKPNWHCIVGRNFSIYLPNDLSHFIYFYFGQIAIWLFKHE</sequence>
<dbReference type="InterPro" id="IPR037177">
    <property type="entry name" value="DLC_sf"/>
</dbReference>
<dbReference type="EMBL" id="CAJZBQ010000020">
    <property type="protein sequence ID" value="CAG9318016.1"/>
    <property type="molecule type" value="Genomic_DNA"/>
</dbReference>
<dbReference type="GO" id="GO:0015031">
    <property type="term" value="P:protein transport"/>
    <property type="evidence" value="ECO:0007669"/>
    <property type="project" value="UniProtKB-KW"/>
</dbReference>
<keyword evidence="3" id="KW-0813">Transport</keyword>
<dbReference type="AlphaFoldDB" id="A0AAU9J0Z6"/>
<keyword evidence="10" id="KW-0243">Dynein</keyword>
<keyword evidence="7" id="KW-0653">Protein transport</keyword>
<keyword evidence="11" id="KW-0812">Transmembrane</keyword>
<keyword evidence="4 10" id="KW-0963">Cytoplasm</keyword>
<protein>
    <recommendedName>
        <fullName evidence="10">Dynein light chain</fullName>
    </recommendedName>
</protein>
<evidence type="ECO:0000313" key="12">
    <source>
        <dbReference type="EMBL" id="CAG9318016.1"/>
    </source>
</evidence>
<reference evidence="12" key="1">
    <citation type="submission" date="2021-09" db="EMBL/GenBank/DDBJ databases">
        <authorList>
            <consortium name="AG Swart"/>
            <person name="Singh M."/>
            <person name="Singh A."/>
            <person name="Seah K."/>
            <person name="Emmerich C."/>
        </authorList>
    </citation>
    <scope>NUCLEOTIDE SEQUENCE</scope>
    <source>
        <strain evidence="12">ATCC30299</strain>
    </source>
</reference>
<evidence type="ECO:0000256" key="7">
    <source>
        <dbReference type="ARBA" id="ARBA00022927"/>
    </source>
</evidence>
<dbReference type="PANTHER" id="PTHR11886:SF35">
    <property type="entry name" value="DYNEIN LIGHT CHAIN"/>
    <property type="match status" value="1"/>
</dbReference>
<keyword evidence="10" id="KW-0505">Motor protein</keyword>
<evidence type="ECO:0000256" key="6">
    <source>
        <dbReference type="ARBA" id="ARBA00022816"/>
    </source>
</evidence>
<dbReference type="Gene3D" id="3.30.740.10">
    <property type="entry name" value="Protein Inhibitor Of Neuronal Nitric Oxide Synthase"/>
    <property type="match status" value="1"/>
</dbReference>
<accession>A0AAU9J0Z6</accession>
<dbReference type="GO" id="GO:0051028">
    <property type="term" value="P:mRNA transport"/>
    <property type="evidence" value="ECO:0007669"/>
    <property type="project" value="UniProtKB-KW"/>
</dbReference>
<dbReference type="GO" id="GO:0045505">
    <property type="term" value="F:dynein intermediate chain binding"/>
    <property type="evidence" value="ECO:0007669"/>
    <property type="project" value="TreeGrafter"/>
</dbReference>
<feature type="transmembrane region" description="Helical" evidence="11">
    <location>
        <begin position="70"/>
        <end position="86"/>
    </location>
</feature>
<dbReference type="GO" id="GO:0005634">
    <property type="term" value="C:nucleus"/>
    <property type="evidence" value="ECO:0007669"/>
    <property type="project" value="UniProtKB-SubCell"/>
</dbReference>
<comment type="subcellular location">
    <subcellularLocation>
        <location evidence="2 10">Cytoplasm</location>
        <location evidence="2 10">Cytoskeleton</location>
    </subcellularLocation>
    <subcellularLocation>
        <location evidence="1">Nucleus</location>
    </subcellularLocation>
</comment>
<dbReference type="GO" id="GO:0005868">
    <property type="term" value="C:cytoplasmic dynein complex"/>
    <property type="evidence" value="ECO:0007669"/>
    <property type="project" value="TreeGrafter"/>
</dbReference>
<keyword evidence="6" id="KW-0509">mRNA transport</keyword>
<dbReference type="GO" id="GO:0005874">
    <property type="term" value="C:microtubule"/>
    <property type="evidence" value="ECO:0007669"/>
    <property type="project" value="UniProtKB-KW"/>
</dbReference>
<keyword evidence="5 10" id="KW-0493">Microtubule</keyword>
<gene>
    <name evidence="12" type="ORF">BSTOLATCC_MIC20500</name>
</gene>
<dbReference type="SUPFAM" id="SSF54648">
    <property type="entry name" value="DLC"/>
    <property type="match status" value="1"/>
</dbReference>
<dbReference type="FunFam" id="3.30.740.10:FF:000005">
    <property type="entry name" value="Dynein light chain"/>
    <property type="match status" value="1"/>
</dbReference>
<evidence type="ECO:0000256" key="2">
    <source>
        <dbReference type="ARBA" id="ARBA00004245"/>
    </source>
</evidence>